<keyword evidence="1" id="KW-0732">Signal</keyword>
<evidence type="ECO:0000313" key="3">
    <source>
        <dbReference type="Proteomes" id="UP001161017"/>
    </source>
</evidence>
<proteinExistence type="predicted"/>
<keyword evidence="3" id="KW-1185">Reference proteome</keyword>
<evidence type="ECO:0000256" key="1">
    <source>
        <dbReference type="SAM" id="SignalP"/>
    </source>
</evidence>
<dbReference type="EMBL" id="JAPUFD010000004">
    <property type="protein sequence ID" value="MDI1486665.1"/>
    <property type="molecule type" value="Genomic_DNA"/>
</dbReference>
<dbReference type="AlphaFoldDB" id="A0AA43QLT6"/>
<evidence type="ECO:0000313" key="2">
    <source>
        <dbReference type="EMBL" id="MDI1486665.1"/>
    </source>
</evidence>
<feature type="chain" id="PRO_5041306501" evidence="1">
    <location>
        <begin position="28"/>
        <end position="232"/>
    </location>
</feature>
<name>A0AA43QLT6_9LECA</name>
<comment type="caution">
    <text evidence="2">The sequence shown here is derived from an EMBL/GenBank/DDBJ whole genome shotgun (WGS) entry which is preliminary data.</text>
</comment>
<sequence>MSGAASTLLSVALLLFALSLHIAVLIAHPGPLQLAPGINSTTSSLNATNERRPYCRYEPDWYNPLHVDLDVVQCQDAIQFLIDEDVATYGSRIFRWSYPRWSSVDGPLTRANPRRYISDDCVLSVWMRVLAKDVDEMIETAAPRPIGSLDQDNADFKSLARQAYRIFDECVLGSGKSPISRGAAGWLPSGTGNGMVVALWGREGRMDGWLEDNEIEPHLHLPVANQSIVETT</sequence>
<feature type="signal peptide" evidence="1">
    <location>
        <begin position="1"/>
        <end position="27"/>
    </location>
</feature>
<protein>
    <submittedName>
        <fullName evidence="2">Uncharacterized protein</fullName>
    </submittedName>
</protein>
<gene>
    <name evidence="2" type="ORF">OHK93_005925</name>
</gene>
<dbReference type="Proteomes" id="UP001161017">
    <property type="component" value="Unassembled WGS sequence"/>
</dbReference>
<organism evidence="2 3">
    <name type="scientific">Ramalina farinacea</name>
    <dbReference type="NCBI Taxonomy" id="258253"/>
    <lineage>
        <taxon>Eukaryota</taxon>
        <taxon>Fungi</taxon>
        <taxon>Dikarya</taxon>
        <taxon>Ascomycota</taxon>
        <taxon>Pezizomycotina</taxon>
        <taxon>Lecanoromycetes</taxon>
        <taxon>OSLEUM clade</taxon>
        <taxon>Lecanoromycetidae</taxon>
        <taxon>Lecanorales</taxon>
        <taxon>Lecanorineae</taxon>
        <taxon>Ramalinaceae</taxon>
        <taxon>Ramalina</taxon>
    </lineage>
</organism>
<reference evidence="2" key="1">
    <citation type="journal article" date="2023" name="Genome Biol. Evol.">
        <title>First Whole Genome Sequence and Flow Cytometry Genome Size Data for the Lichen-Forming Fungus Ramalina farinacea (Ascomycota).</title>
        <authorList>
            <person name="Llewellyn T."/>
            <person name="Mian S."/>
            <person name="Hill R."/>
            <person name="Leitch I.J."/>
            <person name="Gaya E."/>
        </authorList>
    </citation>
    <scope>NUCLEOTIDE SEQUENCE</scope>
    <source>
        <strain evidence="2">LIQ254RAFAR</strain>
    </source>
</reference>
<accession>A0AA43QLT6</accession>